<evidence type="ECO:0000256" key="1">
    <source>
        <dbReference type="SAM" id="MobiDB-lite"/>
    </source>
</evidence>
<feature type="region of interest" description="Disordered" evidence="1">
    <location>
        <begin position="136"/>
        <end position="233"/>
    </location>
</feature>
<dbReference type="Proteomes" id="UP000008237">
    <property type="component" value="Unassembled WGS sequence"/>
</dbReference>
<evidence type="ECO:0000313" key="2">
    <source>
        <dbReference type="EMBL" id="EFN89372.1"/>
    </source>
</evidence>
<keyword evidence="3" id="KW-1185">Reference proteome</keyword>
<proteinExistence type="predicted"/>
<feature type="compositionally biased region" description="Basic and acidic residues" evidence="1">
    <location>
        <begin position="172"/>
        <end position="187"/>
    </location>
</feature>
<protein>
    <submittedName>
        <fullName evidence="2">Uncharacterized protein</fullName>
    </submittedName>
</protein>
<organism evidence="3">
    <name type="scientific">Harpegnathos saltator</name>
    <name type="common">Jerdon's jumping ant</name>
    <dbReference type="NCBI Taxonomy" id="610380"/>
    <lineage>
        <taxon>Eukaryota</taxon>
        <taxon>Metazoa</taxon>
        <taxon>Ecdysozoa</taxon>
        <taxon>Arthropoda</taxon>
        <taxon>Hexapoda</taxon>
        <taxon>Insecta</taxon>
        <taxon>Pterygota</taxon>
        <taxon>Neoptera</taxon>
        <taxon>Endopterygota</taxon>
        <taxon>Hymenoptera</taxon>
        <taxon>Apocrita</taxon>
        <taxon>Aculeata</taxon>
        <taxon>Formicoidea</taxon>
        <taxon>Formicidae</taxon>
        <taxon>Ponerinae</taxon>
        <taxon>Ponerini</taxon>
        <taxon>Harpegnathos</taxon>
    </lineage>
</organism>
<dbReference type="AlphaFoldDB" id="E2B4L9"/>
<accession>E2B4L9</accession>
<gene>
    <name evidence="2" type="ORF">EAI_00303</name>
</gene>
<feature type="region of interest" description="Disordered" evidence="1">
    <location>
        <begin position="249"/>
        <end position="272"/>
    </location>
</feature>
<dbReference type="EMBL" id="GL445574">
    <property type="protein sequence ID" value="EFN89372.1"/>
    <property type="molecule type" value="Genomic_DNA"/>
</dbReference>
<feature type="compositionally biased region" description="Low complexity" evidence="1">
    <location>
        <begin position="213"/>
        <end position="223"/>
    </location>
</feature>
<evidence type="ECO:0000313" key="3">
    <source>
        <dbReference type="Proteomes" id="UP000008237"/>
    </source>
</evidence>
<reference evidence="2 3" key="1">
    <citation type="journal article" date="2010" name="Science">
        <title>Genomic comparison of the ants Camponotus floridanus and Harpegnathos saltator.</title>
        <authorList>
            <person name="Bonasio R."/>
            <person name="Zhang G."/>
            <person name="Ye C."/>
            <person name="Mutti N.S."/>
            <person name="Fang X."/>
            <person name="Qin N."/>
            <person name="Donahue G."/>
            <person name="Yang P."/>
            <person name="Li Q."/>
            <person name="Li C."/>
            <person name="Zhang P."/>
            <person name="Huang Z."/>
            <person name="Berger S.L."/>
            <person name="Reinberg D."/>
            <person name="Wang J."/>
            <person name="Liebig J."/>
        </authorList>
    </citation>
    <scope>NUCLEOTIDE SEQUENCE [LARGE SCALE GENOMIC DNA]</scope>
    <source>
        <strain evidence="2 3">R22 G/1</strain>
    </source>
</reference>
<sequence>MKDTPIRESETSTKPAAADEKRARNTSVYSSVLLYGNSAVGPVLADERLSAFSQVRDTPTDTWPLKPERNLRAANTAFSATPTFRTFRKAANAICIHFERGELRCYIHFQVSVVKSACGGSPCYIHFHVEGSKFGGRADAAPEDPVRAEQGRPEVVAESSSNPAEEDAAPEDPVRAKQGRPEGKMLREANPADADTVPEDPVRAKQSRSEVVAESNSNPADADAASEDPIRAKQSRLEELKRNVAGSDCKSFRIGPSAGYPHGSMCHTEQSC</sequence>
<feature type="region of interest" description="Disordered" evidence="1">
    <location>
        <begin position="1"/>
        <end position="21"/>
    </location>
</feature>
<dbReference type="InParanoid" id="E2B4L9"/>
<name>E2B4L9_HARSA</name>